<dbReference type="EMBL" id="JBBHJZ010000005">
    <property type="protein sequence ID" value="MEJ5979157.1"/>
    <property type="molecule type" value="Genomic_DNA"/>
</dbReference>
<dbReference type="Gene3D" id="2.60.40.10">
    <property type="entry name" value="Immunoglobulins"/>
    <property type="match status" value="1"/>
</dbReference>
<accession>A0ABU8S1D8</accession>
<evidence type="ECO:0000313" key="2">
    <source>
        <dbReference type="EMBL" id="MEJ5979157.1"/>
    </source>
</evidence>
<dbReference type="CDD" id="cd00146">
    <property type="entry name" value="PKD"/>
    <property type="match status" value="1"/>
</dbReference>
<organism evidence="2 3">
    <name type="scientific">Novosphingobium anseongense</name>
    <dbReference type="NCBI Taxonomy" id="3133436"/>
    <lineage>
        <taxon>Bacteria</taxon>
        <taxon>Pseudomonadati</taxon>
        <taxon>Pseudomonadota</taxon>
        <taxon>Alphaproteobacteria</taxon>
        <taxon>Sphingomonadales</taxon>
        <taxon>Sphingomonadaceae</taxon>
        <taxon>Novosphingobium</taxon>
    </lineage>
</organism>
<dbReference type="InterPro" id="IPR035986">
    <property type="entry name" value="PKD_dom_sf"/>
</dbReference>
<name>A0ABU8S1D8_9SPHN</name>
<dbReference type="Pfam" id="PF18911">
    <property type="entry name" value="PKD_4"/>
    <property type="match status" value="1"/>
</dbReference>
<comment type="caution">
    <text evidence="2">The sequence shown here is derived from an EMBL/GenBank/DDBJ whole genome shotgun (WGS) entry which is preliminary data.</text>
</comment>
<evidence type="ECO:0000313" key="3">
    <source>
        <dbReference type="Proteomes" id="UP001361239"/>
    </source>
</evidence>
<evidence type="ECO:0000259" key="1">
    <source>
        <dbReference type="PROSITE" id="PS50093"/>
    </source>
</evidence>
<dbReference type="InterPro" id="IPR000601">
    <property type="entry name" value="PKD_dom"/>
</dbReference>
<feature type="domain" description="PKD" evidence="1">
    <location>
        <begin position="568"/>
        <end position="637"/>
    </location>
</feature>
<reference evidence="2 3" key="1">
    <citation type="submission" date="2024-03" db="EMBL/GenBank/DDBJ databases">
        <authorList>
            <person name="Jo J.-H."/>
        </authorList>
    </citation>
    <scope>NUCLEOTIDE SEQUENCE [LARGE SCALE GENOMIC DNA]</scope>
    <source>
        <strain evidence="2 3">PS1R-30</strain>
    </source>
</reference>
<dbReference type="InterPro" id="IPR013783">
    <property type="entry name" value="Ig-like_fold"/>
</dbReference>
<keyword evidence="3" id="KW-1185">Reference proteome</keyword>
<sequence length="661" mass="70343">MEITPDCEDPLYNAKTFVVDRVAQATTPMPHTRVEAHFSAPTGQSSYKVTLYLPSATAWEGRFFQHAYPLEQPENPGDIAFALGNGAYLVNVAGVPCGCGGYRPDAAAAKIARRYAQDFYKSDRTIRGYLWGGSGGGLVTAGAMEHTRGVWDGAVPYVMPNAASLANVNASGSLSGLALGGRLTTIADAVAPGSGTSPFAGLNAEEHAILAETLALGTPLATFETPGMFGGGSNPLLMVLTAGVKEKDPAYVEDFWSKPGYEGANPPGYLKGAIRDEWATVTEVGRDAEGRVASIKLDRAPSLGTGPLAGMSFEYWLYDAGGRTKLGELGGRLDKDTIWQQDRAPGATGQLGQGIEALLKRTVLGAADSVAPGQKVLVNNRNFLALHFYHRHAMPLDRDMYPYDVLRAADGKPLYPQRSYLAATESATGTAGGGRQTGEITMKVILVQSMVDGGAQPWMADWYAKRVRTAIGAGAYARNFRLYLNDNAGHLDIPPPGKQAASSIDYVPALHQAVLDVMNWVERGKAPPASSRYAVTGGQLNLAATAARRGGIQPVVELEGGRMDRIEASVGQAISFRGTVSVPPAAGKVVSTAWWFGDEAFALVPETAPAPSSRLNVERTHVYSKPGTYFVTLWAASQREGKPRETGTAVQNLDRIRVVVR</sequence>
<dbReference type="PROSITE" id="PS50093">
    <property type="entry name" value="PKD"/>
    <property type="match status" value="1"/>
</dbReference>
<dbReference type="SUPFAM" id="SSF49299">
    <property type="entry name" value="PKD domain"/>
    <property type="match status" value="1"/>
</dbReference>
<dbReference type="Proteomes" id="UP001361239">
    <property type="component" value="Unassembled WGS sequence"/>
</dbReference>
<gene>
    <name evidence="2" type="ORF">WG901_21065</name>
</gene>
<dbReference type="RefSeq" id="WP_339589090.1">
    <property type="nucleotide sequence ID" value="NZ_JBBHJZ010000005.1"/>
</dbReference>
<protein>
    <submittedName>
        <fullName evidence="2">PKD domain-containing protein</fullName>
    </submittedName>
</protein>
<proteinExistence type="predicted"/>